<reference evidence="1 2" key="1">
    <citation type="journal article" date="2018" name="Mol. Biol. Evol.">
        <title>Broad Genomic Sampling Reveals a Smut Pathogenic Ancestry of the Fungal Clade Ustilaginomycotina.</title>
        <authorList>
            <person name="Kijpornyongpan T."/>
            <person name="Mondo S.J."/>
            <person name="Barry K."/>
            <person name="Sandor L."/>
            <person name="Lee J."/>
            <person name="Lipzen A."/>
            <person name="Pangilinan J."/>
            <person name="LaButti K."/>
            <person name="Hainaut M."/>
            <person name="Henrissat B."/>
            <person name="Grigoriev I.V."/>
            <person name="Spatafora J.W."/>
            <person name="Aime M.C."/>
        </authorList>
    </citation>
    <scope>NUCLEOTIDE SEQUENCE [LARGE SCALE GENOMIC DNA]</scope>
    <source>
        <strain evidence="1 2">MCA 5214</strain>
    </source>
</reference>
<protein>
    <submittedName>
        <fullName evidence="1">Uncharacterized protein</fullName>
    </submittedName>
</protein>
<dbReference type="GeneID" id="37028725"/>
<proteinExistence type="predicted"/>
<dbReference type="EMBL" id="KZ819676">
    <property type="protein sequence ID" value="PWN25274.1"/>
    <property type="molecule type" value="Genomic_DNA"/>
</dbReference>
<evidence type="ECO:0000313" key="1">
    <source>
        <dbReference type="EMBL" id="PWN25274.1"/>
    </source>
</evidence>
<organism evidence="1 2">
    <name type="scientific">Jaminaea rosea</name>
    <dbReference type="NCBI Taxonomy" id="1569628"/>
    <lineage>
        <taxon>Eukaryota</taxon>
        <taxon>Fungi</taxon>
        <taxon>Dikarya</taxon>
        <taxon>Basidiomycota</taxon>
        <taxon>Ustilaginomycotina</taxon>
        <taxon>Exobasidiomycetes</taxon>
        <taxon>Microstromatales</taxon>
        <taxon>Microstromatales incertae sedis</taxon>
        <taxon>Jaminaea</taxon>
    </lineage>
</organism>
<accession>A0A316UK13</accession>
<dbReference type="AlphaFoldDB" id="A0A316UK13"/>
<gene>
    <name evidence="1" type="ORF">BDZ90DRAFT_234122</name>
</gene>
<evidence type="ECO:0000313" key="2">
    <source>
        <dbReference type="Proteomes" id="UP000245884"/>
    </source>
</evidence>
<sequence>MPVSSRLASCRLCLLSSRLLRSRLASHVPRLGVSNLNRNDASCSDRKAYSTRVDEGGLGLVSNRACTVHGLAATFPFFARPALPVSTLVPLRACCERTNARGVCVCETIIMLLRGCSLEIDDTTRHDTMRSAFVRRSAAPTPACVSLEGRVVPY</sequence>
<name>A0A316UK13_9BASI</name>
<keyword evidence="2" id="KW-1185">Reference proteome</keyword>
<dbReference type="Proteomes" id="UP000245884">
    <property type="component" value="Unassembled WGS sequence"/>
</dbReference>
<dbReference type="RefSeq" id="XP_025359886.1">
    <property type="nucleotide sequence ID" value="XM_025506902.1"/>
</dbReference>